<proteinExistence type="predicted"/>
<feature type="transmembrane region" description="Helical" evidence="1">
    <location>
        <begin position="93"/>
        <end position="116"/>
    </location>
</feature>
<evidence type="ECO:0000313" key="3">
    <source>
        <dbReference type="EMBL" id="ETO11125.1"/>
    </source>
</evidence>
<keyword evidence="1" id="KW-1133">Transmembrane helix</keyword>
<dbReference type="EMBL" id="ASPP01022741">
    <property type="protein sequence ID" value="ETO11125.1"/>
    <property type="molecule type" value="Genomic_DNA"/>
</dbReference>
<name>X6MDK3_RETFI</name>
<evidence type="ECO:0000256" key="1">
    <source>
        <dbReference type="SAM" id="Phobius"/>
    </source>
</evidence>
<evidence type="ECO:0000313" key="4">
    <source>
        <dbReference type="Proteomes" id="UP000023152"/>
    </source>
</evidence>
<reference evidence="3 4" key="1">
    <citation type="journal article" date="2013" name="Curr. Biol.">
        <title>The Genome of the Foraminiferan Reticulomyxa filosa.</title>
        <authorList>
            <person name="Glockner G."/>
            <person name="Hulsmann N."/>
            <person name="Schleicher M."/>
            <person name="Noegel A.A."/>
            <person name="Eichinger L."/>
            <person name="Gallinger C."/>
            <person name="Pawlowski J."/>
            <person name="Sierra R."/>
            <person name="Euteneuer U."/>
            <person name="Pillet L."/>
            <person name="Moustafa A."/>
            <person name="Platzer M."/>
            <person name="Groth M."/>
            <person name="Szafranski K."/>
            <person name="Schliwa M."/>
        </authorList>
    </citation>
    <scope>NUCLEOTIDE SEQUENCE [LARGE SCALE GENOMIC DNA]</scope>
</reference>
<evidence type="ECO:0000259" key="2">
    <source>
        <dbReference type="Pfam" id="PF00487"/>
    </source>
</evidence>
<protein>
    <submittedName>
        <fullName evidence="3">Delta(12)-fatty acid dehydrogenase</fullName>
    </submittedName>
</protein>
<keyword evidence="4" id="KW-1185">Reference proteome</keyword>
<keyword evidence="1" id="KW-0472">Membrane</keyword>
<dbReference type="InterPro" id="IPR005804">
    <property type="entry name" value="FA_desaturase_dom"/>
</dbReference>
<accession>X6MDK3</accession>
<organism evidence="3 4">
    <name type="scientific">Reticulomyxa filosa</name>
    <dbReference type="NCBI Taxonomy" id="46433"/>
    <lineage>
        <taxon>Eukaryota</taxon>
        <taxon>Sar</taxon>
        <taxon>Rhizaria</taxon>
        <taxon>Retaria</taxon>
        <taxon>Foraminifera</taxon>
        <taxon>Monothalamids</taxon>
        <taxon>Reticulomyxidae</taxon>
        <taxon>Reticulomyxa</taxon>
    </lineage>
</organism>
<gene>
    <name evidence="3" type="ORF">RFI_26251</name>
</gene>
<dbReference type="Proteomes" id="UP000023152">
    <property type="component" value="Unassembled WGS sequence"/>
</dbReference>
<dbReference type="Pfam" id="PF00487">
    <property type="entry name" value="FA_desaturase"/>
    <property type="match status" value="1"/>
</dbReference>
<dbReference type="AlphaFoldDB" id="X6MDK3"/>
<keyword evidence="1" id="KW-0812">Transmembrane</keyword>
<dbReference type="GO" id="GO:0006629">
    <property type="term" value="P:lipid metabolic process"/>
    <property type="evidence" value="ECO:0007669"/>
    <property type="project" value="InterPro"/>
</dbReference>
<sequence>MYVMYNTFFKIKLFLKKKKKIDQSKDPDAWSGHCSYSYLLPLKWSTQMGYYYCVYLPNCWNVRPWQEVSETLMTAAILVLFPLYRAVACNDTWLFSCFLVPALCAITYLAFVFDYLPHRPHQSKDIYLDTNVTALLSTDTLLSKEWNIGSITLPMLYQNYHNVHHLYPWIPFYAYNRVWWHYFEFFLSKGTQVKISFNSLISMPLHIFLQTKNYSMLDFGIPFENE</sequence>
<comment type="caution">
    <text evidence="3">The sequence shown here is derived from an EMBL/GenBank/DDBJ whole genome shotgun (WGS) entry which is preliminary data.</text>
</comment>
<feature type="domain" description="Fatty acid desaturase" evidence="2">
    <location>
        <begin position="22"/>
        <end position="188"/>
    </location>
</feature>
<dbReference type="OrthoDB" id="10260134at2759"/>